<dbReference type="EMBL" id="ML000490">
    <property type="protein sequence ID" value="RKO84105.1"/>
    <property type="molecule type" value="Genomic_DNA"/>
</dbReference>
<protein>
    <submittedName>
        <fullName evidence="2">Uncharacterized protein</fullName>
    </submittedName>
</protein>
<evidence type="ECO:0000256" key="1">
    <source>
        <dbReference type="SAM" id="MobiDB-lite"/>
    </source>
</evidence>
<evidence type="ECO:0000313" key="2">
    <source>
        <dbReference type="EMBL" id="RKO84105.1"/>
    </source>
</evidence>
<dbReference type="AlphaFoldDB" id="A0A4P9VYR1"/>
<dbReference type="Proteomes" id="UP000269721">
    <property type="component" value="Unassembled WGS sequence"/>
</dbReference>
<gene>
    <name evidence="2" type="ORF">BDK51DRAFT_39218</name>
</gene>
<evidence type="ECO:0000313" key="3">
    <source>
        <dbReference type="Proteomes" id="UP000269721"/>
    </source>
</evidence>
<proteinExistence type="predicted"/>
<organism evidence="2 3">
    <name type="scientific">Blyttiomyces helicus</name>
    <dbReference type="NCBI Taxonomy" id="388810"/>
    <lineage>
        <taxon>Eukaryota</taxon>
        <taxon>Fungi</taxon>
        <taxon>Fungi incertae sedis</taxon>
        <taxon>Chytridiomycota</taxon>
        <taxon>Chytridiomycota incertae sedis</taxon>
        <taxon>Chytridiomycetes</taxon>
        <taxon>Chytridiomycetes incertae sedis</taxon>
        <taxon>Blyttiomyces</taxon>
    </lineage>
</organism>
<sequence length="153" mass="16311">MDETARHLVQTPCGSSAYRDRETRAGAGQALTTPDCGARIADAAGRSSRFSGGNRPPPIPRSTTAAPPSPQHDSEHNPNAMQPLAASPPPSALAAKNATWFAGKGLQGRRSEKCHAQLATKHPISDQPLRSVEHACVHPTQRLVEAPTRIFLR</sequence>
<feature type="region of interest" description="Disordered" evidence="1">
    <location>
        <begin position="1"/>
        <end position="93"/>
    </location>
</feature>
<keyword evidence="3" id="KW-1185">Reference proteome</keyword>
<accession>A0A4P9VYR1</accession>
<reference evidence="3" key="1">
    <citation type="journal article" date="2018" name="Nat. Microbiol.">
        <title>Leveraging single-cell genomics to expand the fungal tree of life.</title>
        <authorList>
            <person name="Ahrendt S.R."/>
            <person name="Quandt C.A."/>
            <person name="Ciobanu D."/>
            <person name="Clum A."/>
            <person name="Salamov A."/>
            <person name="Andreopoulos B."/>
            <person name="Cheng J.F."/>
            <person name="Woyke T."/>
            <person name="Pelin A."/>
            <person name="Henrissat B."/>
            <person name="Reynolds N.K."/>
            <person name="Benny G.L."/>
            <person name="Smith M.E."/>
            <person name="James T.Y."/>
            <person name="Grigoriev I.V."/>
        </authorList>
    </citation>
    <scope>NUCLEOTIDE SEQUENCE [LARGE SCALE GENOMIC DNA]</scope>
</reference>
<name>A0A4P9VYR1_9FUNG</name>